<organism evidence="4 5">
    <name type="scientific">Paenibacillus aurantiacus</name>
    <dbReference type="NCBI Taxonomy" id="1936118"/>
    <lineage>
        <taxon>Bacteria</taxon>
        <taxon>Bacillati</taxon>
        <taxon>Bacillota</taxon>
        <taxon>Bacilli</taxon>
        <taxon>Bacillales</taxon>
        <taxon>Paenibacillaceae</taxon>
        <taxon>Paenibacillus</taxon>
    </lineage>
</organism>
<dbReference type="PROSITE" id="PS51000">
    <property type="entry name" value="HTH_DEOR_2"/>
    <property type="match status" value="1"/>
</dbReference>
<evidence type="ECO:0000259" key="3">
    <source>
        <dbReference type="PROSITE" id="PS51000"/>
    </source>
</evidence>
<dbReference type="InterPro" id="IPR036390">
    <property type="entry name" value="WH_DNA-bd_sf"/>
</dbReference>
<protein>
    <submittedName>
        <fullName evidence="4">Helix-turn-helix transcriptional regulator</fullName>
    </submittedName>
</protein>
<dbReference type="Proteomes" id="UP001589747">
    <property type="component" value="Unassembled WGS sequence"/>
</dbReference>
<comment type="caution">
    <text evidence="4">The sequence shown here is derived from an EMBL/GenBank/DDBJ whole genome shotgun (WGS) entry which is preliminary data.</text>
</comment>
<keyword evidence="1" id="KW-0805">Transcription regulation</keyword>
<dbReference type="SUPFAM" id="SSF46785">
    <property type="entry name" value="Winged helix' DNA-binding domain"/>
    <property type="match status" value="1"/>
</dbReference>
<dbReference type="RefSeq" id="WP_377502641.1">
    <property type="nucleotide sequence ID" value="NZ_JBHMDO010000054.1"/>
</dbReference>
<keyword evidence="2" id="KW-0804">Transcription</keyword>
<proteinExistence type="predicted"/>
<dbReference type="InterPro" id="IPR057727">
    <property type="entry name" value="WCX_dom"/>
</dbReference>
<dbReference type="InterPro" id="IPR036388">
    <property type="entry name" value="WH-like_DNA-bd_sf"/>
</dbReference>
<dbReference type="PANTHER" id="PTHR34580:SF1">
    <property type="entry name" value="PROTEIN PAFC"/>
    <property type="match status" value="1"/>
</dbReference>
<dbReference type="PIRSF" id="PIRSF016838">
    <property type="entry name" value="PafC"/>
    <property type="match status" value="1"/>
</dbReference>
<dbReference type="InterPro" id="IPR028349">
    <property type="entry name" value="PafC-like"/>
</dbReference>
<dbReference type="Pfam" id="PF13280">
    <property type="entry name" value="WYL"/>
    <property type="match status" value="1"/>
</dbReference>
<name>A0ABV5L040_9BACL</name>
<evidence type="ECO:0000313" key="4">
    <source>
        <dbReference type="EMBL" id="MFB9330849.1"/>
    </source>
</evidence>
<dbReference type="PROSITE" id="PS52050">
    <property type="entry name" value="WYL"/>
    <property type="match status" value="1"/>
</dbReference>
<evidence type="ECO:0000256" key="1">
    <source>
        <dbReference type="ARBA" id="ARBA00023015"/>
    </source>
</evidence>
<evidence type="ECO:0000313" key="5">
    <source>
        <dbReference type="Proteomes" id="UP001589747"/>
    </source>
</evidence>
<dbReference type="Pfam" id="PF08279">
    <property type="entry name" value="HTH_11"/>
    <property type="match status" value="1"/>
</dbReference>
<dbReference type="InterPro" id="IPR013196">
    <property type="entry name" value="HTH_11"/>
</dbReference>
<dbReference type="PANTHER" id="PTHR34580">
    <property type="match status" value="1"/>
</dbReference>
<evidence type="ECO:0000256" key="2">
    <source>
        <dbReference type="ARBA" id="ARBA00023163"/>
    </source>
</evidence>
<accession>A0ABV5L040</accession>
<dbReference type="InterPro" id="IPR051534">
    <property type="entry name" value="CBASS_pafABC_assoc_protein"/>
</dbReference>
<dbReference type="EMBL" id="JBHMDO010000054">
    <property type="protein sequence ID" value="MFB9330849.1"/>
    <property type="molecule type" value="Genomic_DNA"/>
</dbReference>
<sequence length="305" mass="35149">MKIDRLLGIVIYLLSRKTASARVLAEKFEVSARTIQRDMETLSLAGIPVGSLQGANGGYYIMDRFEMNSQVFQPEDYNFILTALKGLRSGYDSRKAEATFEKMLALLPVNQTPQPHLHLDFGVLREVSRIRSDITALETAIRNGCAVGFEYTNADNQTSQRLVDPLIITYKWYAWYLYGYCRDKRDYRLFRVSRMRRVTSTTQPFSQQHEDGETLLAKHRDDRPHIDVKLLCPADLRISIEEAFPNSLLMEEDADHFTIEFSAPEWGRGWFGTLLAYGNRVTVLEPEPLKQRIRSHVQSMLELYP</sequence>
<dbReference type="Pfam" id="PF25583">
    <property type="entry name" value="WCX"/>
    <property type="match status" value="1"/>
</dbReference>
<dbReference type="Gene3D" id="1.10.10.10">
    <property type="entry name" value="Winged helix-like DNA-binding domain superfamily/Winged helix DNA-binding domain"/>
    <property type="match status" value="1"/>
</dbReference>
<dbReference type="InterPro" id="IPR001034">
    <property type="entry name" value="DeoR_HTH"/>
</dbReference>
<feature type="domain" description="HTH deoR-type" evidence="3">
    <location>
        <begin position="2"/>
        <end position="61"/>
    </location>
</feature>
<reference evidence="4 5" key="1">
    <citation type="submission" date="2024-09" db="EMBL/GenBank/DDBJ databases">
        <authorList>
            <person name="Sun Q."/>
            <person name="Mori K."/>
        </authorList>
    </citation>
    <scope>NUCLEOTIDE SEQUENCE [LARGE SCALE GENOMIC DNA]</scope>
    <source>
        <strain evidence="4 5">TISTR 2452</strain>
    </source>
</reference>
<gene>
    <name evidence="4" type="ORF">ACFFSY_33325</name>
</gene>
<keyword evidence="5" id="KW-1185">Reference proteome</keyword>
<dbReference type="InterPro" id="IPR026881">
    <property type="entry name" value="WYL_dom"/>
</dbReference>